<feature type="domain" description="2Fe-2S ferredoxin-type" evidence="8">
    <location>
        <begin position="10"/>
        <end position="86"/>
    </location>
</feature>
<gene>
    <name evidence="9" type="ORF">DPM12_09400</name>
</gene>
<sequence length="186" mass="19369">MDPAANGTDVTVDLKVNGRHETRTVPARTLLVHFVRDRLGLTGTHVGCDTTQCGACTVEVDGVAVKSCTMLAAQAGGCEITTIEGVAPGDGDGLDPVQQAFWDEHGLQCGFCTPGMVMAIRQLLRDTPVPTNDEIRHGISGNLCRCTGYQNIVAAARSAARTSTGTRRSSRADPSATSTAPAGEVS</sequence>
<keyword evidence="4" id="KW-0408">Iron</keyword>
<evidence type="ECO:0000256" key="5">
    <source>
        <dbReference type="ARBA" id="ARBA00023014"/>
    </source>
</evidence>
<keyword evidence="10" id="KW-1185">Reference proteome</keyword>
<feature type="region of interest" description="Disordered" evidence="7">
    <location>
        <begin position="160"/>
        <end position="186"/>
    </location>
</feature>
<keyword evidence="2" id="KW-0479">Metal-binding</keyword>
<comment type="caution">
    <text evidence="9">The sequence shown here is derived from an EMBL/GenBank/DDBJ whole genome shotgun (WGS) entry which is preliminary data.</text>
</comment>
<dbReference type="InterPro" id="IPR051452">
    <property type="entry name" value="Diverse_Oxidoreductases"/>
</dbReference>
<keyword evidence="5" id="KW-0411">Iron-sulfur</keyword>
<dbReference type="GO" id="GO:0046872">
    <property type="term" value="F:metal ion binding"/>
    <property type="evidence" value="ECO:0007669"/>
    <property type="project" value="UniProtKB-KW"/>
</dbReference>
<evidence type="ECO:0000256" key="1">
    <source>
        <dbReference type="ARBA" id="ARBA00022714"/>
    </source>
</evidence>
<reference evidence="9 10" key="1">
    <citation type="submission" date="2018-06" db="EMBL/GenBank/DDBJ databases">
        <title>Phytoactinopolyspora halophila sp. nov., a novel halophilic actinomycete isolated from a saline soil in China.</title>
        <authorList>
            <person name="Tang S.-K."/>
        </authorList>
    </citation>
    <scope>NUCLEOTIDE SEQUENCE [LARGE SCALE GENOMIC DNA]</scope>
    <source>
        <strain evidence="9 10">YIM 96934</strain>
    </source>
</reference>
<dbReference type="InterPro" id="IPR012675">
    <property type="entry name" value="Beta-grasp_dom_sf"/>
</dbReference>
<dbReference type="PANTHER" id="PTHR44379:SF5">
    <property type="entry name" value="OXIDOREDUCTASE WITH IRON-SULFUR SUBUNIT"/>
    <property type="match status" value="1"/>
</dbReference>
<dbReference type="OrthoDB" id="159930at2"/>
<dbReference type="PROSITE" id="PS51085">
    <property type="entry name" value="2FE2S_FER_2"/>
    <property type="match status" value="1"/>
</dbReference>
<dbReference type="GO" id="GO:0051537">
    <property type="term" value="F:2 iron, 2 sulfur cluster binding"/>
    <property type="evidence" value="ECO:0007669"/>
    <property type="project" value="UniProtKB-KW"/>
</dbReference>
<evidence type="ECO:0000256" key="4">
    <source>
        <dbReference type="ARBA" id="ARBA00023004"/>
    </source>
</evidence>
<evidence type="ECO:0000313" key="9">
    <source>
        <dbReference type="EMBL" id="RAW15490.1"/>
    </source>
</evidence>
<dbReference type="SUPFAM" id="SSF54292">
    <property type="entry name" value="2Fe-2S ferredoxin-like"/>
    <property type="match status" value="1"/>
</dbReference>
<dbReference type="EMBL" id="QMIG01000006">
    <property type="protein sequence ID" value="RAW15490.1"/>
    <property type="molecule type" value="Genomic_DNA"/>
</dbReference>
<dbReference type="Gene3D" id="3.10.20.30">
    <property type="match status" value="1"/>
</dbReference>
<accession>A0A329QSW2</accession>
<dbReference type="InterPro" id="IPR036884">
    <property type="entry name" value="2Fe-2S-bd_dom_sf"/>
</dbReference>
<dbReference type="Gene3D" id="1.10.150.120">
    <property type="entry name" value="[2Fe-2S]-binding domain"/>
    <property type="match status" value="1"/>
</dbReference>
<dbReference type="SUPFAM" id="SSF47741">
    <property type="entry name" value="CO dehydrogenase ISP C-domain like"/>
    <property type="match status" value="1"/>
</dbReference>
<keyword evidence="1" id="KW-0001">2Fe-2S</keyword>
<evidence type="ECO:0000256" key="2">
    <source>
        <dbReference type="ARBA" id="ARBA00022723"/>
    </source>
</evidence>
<comment type="pathway">
    <text evidence="6">Alkaloid degradation; nicotine degradation.</text>
</comment>
<evidence type="ECO:0000256" key="7">
    <source>
        <dbReference type="SAM" id="MobiDB-lite"/>
    </source>
</evidence>
<dbReference type="AlphaFoldDB" id="A0A329QSW2"/>
<keyword evidence="3" id="KW-0560">Oxidoreductase</keyword>
<evidence type="ECO:0000256" key="3">
    <source>
        <dbReference type="ARBA" id="ARBA00023002"/>
    </source>
</evidence>
<organism evidence="9 10">
    <name type="scientific">Phytoactinopolyspora halophila</name>
    <dbReference type="NCBI Taxonomy" id="1981511"/>
    <lineage>
        <taxon>Bacteria</taxon>
        <taxon>Bacillati</taxon>
        <taxon>Actinomycetota</taxon>
        <taxon>Actinomycetes</taxon>
        <taxon>Jiangellales</taxon>
        <taxon>Jiangellaceae</taxon>
        <taxon>Phytoactinopolyspora</taxon>
    </lineage>
</organism>
<dbReference type="FunFam" id="1.10.150.120:FF:000003">
    <property type="entry name" value="Carbon monoxide dehydrogenase, small subunit"/>
    <property type="match status" value="1"/>
</dbReference>
<evidence type="ECO:0000259" key="8">
    <source>
        <dbReference type="PROSITE" id="PS51085"/>
    </source>
</evidence>
<dbReference type="GO" id="GO:0016491">
    <property type="term" value="F:oxidoreductase activity"/>
    <property type="evidence" value="ECO:0007669"/>
    <property type="project" value="UniProtKB-KW"/>
</dbReference>
<dbReference type="InterPro" id="IPR001041">
    <property type="entry name" value="2Fe-2S_ferredoxin-type"/>
</dbReference>
<dbReference type="InterPro" id="IPR002888">
    <property type="entry name" value="2Fe-2S-bd"/>
</dbReference>
<proteinExistence type="predicted"/>
<dbReference type="PANTHER" id="PTHR44379">
    <property type="entry name" value="OXIDOREDUCTASE WITH IRON-SULFUR SUBUNIT"/>
    <property type="match status" value="1"/>
</dbReference>
<evidence type="ECO:0000313" key="10">
    <source>
        <dbReference type="Proteomes" id="UP000250462"/>
    </source>
</evidence>
<dbReference type="Pfam" id="PF00111">
    <property type="entry name" value="Fer2"/>
    <property type="match status" value="1"/>
</dbReference>
<dbReference type="InterPro" id="IPR036010">
    <property type="entry name" value="2Fe-2S_ferredoxin-like_sf"/>
</dbReference>
<dbReference type="Proteomes" id="UP000250462">
    <property type="component" value="Unassembled WGS sequence"/>
</dbReference>
<dbReference type="FunFam" id="3.10.20.30:FF:000020">
    <property type="entry name" value="Xanthine dehydrogenase iron-sulfur subunit"/>
    <property type="match status" value="1"/>
</dbReference>
<protein>
    <submittedName>
        <fullName evidence="9">(2Fe-2S)-binding protein</fullName>
    </submittedName>
</protein>
<dbReference type="RefSeq" id="WP_112258093.1">
    <property type="nucleotide sequence ID" value="NZ_QMIG01000006.1"/>
</dbReference>
<name>A0A329QSW2_9ACTN</name>
<dbReference type="Pfam" id="PF01799">
    <property type="entry name" value="Fer2_2"/>
    <property type="match status" value="1"/>
</dbReference>
<evidence type="ECO:0000256" key="6">
    <source>
        <dbReference type="ARBA" id="ARBA00060707"/>
    </source>
</evidence>